<organism evidence="2">
    <name type="scientific">marine metagenome</name>
    <dbReference type="NCBI Taxonomy" id="408172"/>
    <lineage>
        <taxon>unclassified sequences</taxon>
        <taxon>metagenomes</taxon>
        <taxon>ecological metagenomes</taxon>
    </lineage>
</organism>
<gene>
    <name evidence="2" type="ORF">METZ01_LOCUS173453</name>
</gene>
<name>A0A382C418_9ZZZZ</name>
<dbReference type="AlphaFoldDB" id="A0A382C418"/>
<feature type="transmembrane region" description="Helical" evidence="1">
    <location>
        <begin position="31"/>
        <end position="53"/>
    </location>
</feature>
<protein>
    <submittedName>
        <fullName evidence="2">Uncharacterized protein</fullName>
    </submittedName>
</protein>
<proteinExistence type="predicted"/>
<evidence type="ECO:0000256" key="1">
    <source>
        <dbReference type="SAM" id="Phobius"/>
    </source>
</evidence>
<reference evidence="2" key="1">
    <citation type="submission" date="2018-05" db="EMBL/GenBank/DDBJ databases">
        <authorList>
            <person name="Lanie J.A."/>
            <person name="Ng W.-L."/>
            <person name="Kazmierczak K.M."/>
            <person name="Andrzejewski T.M."/>
            <person name="Davidsen T.M."/>
            <person name="Wayne K.J."/>
            <person name="Tettelin H."/>
            <person name="Glass J.I."/>
            <person name="Rusch D."/>
            <person name="Podicherti R."/>
            <person name="Tsui H.-C.T."/>
            <person name="Winkler M.E."/>
        </authorList>
    </citation>
    <scope>NUCLEOTIDE SEQUENCE</scope>
</reference>
<dbReference type="EMBL" id="UINC01032626">
    <property type="protein sequence ID" value="SVB20599.1"/>
    <property type="molecule type" value="Genomic_DNA"/>
</dbReference>
<keyword evidence="1" id="KW-1133">Transmembrane helix</keyword>
<keyword evidence="1" id="KW-0472">Membrane</keyword>
<sequence length="64" mass="7703">MKNENIIKLEIDNKTKHLEKYLRSQWSWKTYVFIFSLFSVLTLIVIDLEINFIKLFSDSSKYLG</sequence>
<keyword evidence="1" id="KW-0812">Transmembrane</keyword>
<evidence type="ECO:0000313" key="2">
    <source>
        <dbReference type="EMBL" id="SVB20599.1"/>
    </source>
</evidence>
<feature type="non-terminal residue" evidence="2">
    <location>
        <position position="64"/>
    </location>
</feature>
<accession>A0A382C418</accession>